<dbReference type="InterPro" id="IPR050855">
    <property type="entry name" value="NDM-1-like"/>
</dbReference>
<dbReference type="EMBL" id="LWMH01000001">
    <property type="protein sequence ID" value="KZS47124.1"/>
    <property type="molecule type" value="Genomic_DNA"/>
</dbReference>
<evidence type="ECO:0000259" key="4">
    <source>
        <dbReference type="SMART" id="SM00849"/>
    </source>
</evidence>
<dbReference type="SMART" id="SM00849">
    <property type="entry name" value="Lactamase_B"/>
    <property type="match status" value="1"/>
</dbReference>
<comment type="function">
    <text evidence="2">Counteracts the endogenous Pycsar antiviral defense system. Phosphodiesterase that enables metal-dependent hydrolysis of host cyclic nucleotide Pycsar defense signals such as cCMP and cUMP.</text>
</comment>
<proteinExistence type="predicted"/>
<evidence type="ECO:0000256" key="3">
    <source>
        <dbReference type="ARBA" id="ARBA00048505"/>
    </source>
</evidence>
<dbReference type="GO" id="GO:0016787">
    <property type="term" value="F:hydrolase activity"/>
    <property type="evidence" value="ECO:0007669"/>
    <property type="project" value="UniProtKB-KW"/>
</dbReference>
<reference evidence="5" key="1">
    <citation type="journal article" date="2016" name="Genome Announc.">
        <title>Draft genomes of two strains of Paenibacillus glucanolyticus with capability to degrade lignocellulose.</title>
        <authorList>
            <person name="Mathews S.L."/>
            <person name="Pawlak J."/>
            <person name="Grunden A.M."/>
        </authorList>
    </citation>
    <scope>NUCLEOTIDE SEQUENCE [LARGE SCALE GENOMIC DNA]</scope>
    <source>
        <strain evidence="5">SLM1</strain>
    </source>
</reference>
<sequence>MMKIQKIKNRSVLFTNHIPSGWDLNVQLIMGDRNNYIIDTGLGSLNIEPVKEYIKHDHKPIIVINTHHHWDHIWGNGSFRDCTIVSHKLCRDMMDSGWEDMIQKNKRFIEGEAELVLPNLTFDNELYFPKDHIRIMYTPGHTVDSISVLDEADKVIHVGDNVGDSMDEIIPSLNVDKEIYIRTLLNYKEMDFDTCISGHNTVLDQQIIEQILSKL</sequence>
<dbReference type="InterPro" id="IPR036866">
    <property type="entry name" value="RibonucZ/Hydroxyglut_hydro"/>
</dbReference>
<evidence type="ECO:0000256" key="2">
    <source>
        <dbReference type="ARBA" id="ARBA00034301"/>
    </source>
</evidence>
<evidence type="ECO:0000313" key="5">
    <source>
        <dbReference type="EMBL" id="KZS47124.1"/>
    </source>
</evidence>
<comment type="catalytic activity">
    <reaction evidence="1">
        <text>3',5'-cyclic CMP + H2O = CMP + H(+)</text>
        <dbReference type="Rhea" id="RHEA:72675"/>
        <dbReference type="ChEBI" id="CHEBI:15377"/>
        <dbReference type="ChEBI" id="CHEBI:15378"/>
        <dbReference type="ChEBI" id="CHEBI:58003"/>
        <dbReference type="ChEBI" id="CHEBI:60377"/>
    </reaction>
    <physiologicalReaction direction="left-to-right" evidence="1">
        <dbReference type="Rhea" id="RHEA:72676"/>
    </physiologicalReaction>
</comment>
<keyword evidence="5" id="KW-0378">Hydrolase</keyword>
<dbReference type="Pfam" id="PF00753">
    <property type="entry name" value="Lactamase_B"/>
    <property type="match status" value="1"/>
</dbReference>
<name>A0A162D0I5_9BACL</name>
<dbReference type="InterPro" id="IPR001279">
    <property type="entry name" value="Metallo-B-lactamas"/>
</dbReference>
<dbReference type="SUPFAM" id="SSF56281">
    <property type="entry name" value="Metallo-hydrolase/oxidoreductase"/>
    <property type="match status" value="1"/>
</dbReference>
<gene>
    <name evidence="5" type="ORF">AWU65_14920</name>
</gene>
<evidence type="ECO:0000256" key="1">
    <source>
        <dbReference type="ARBA" id="ARBA00034221"/>
    </source>
</evidence>
<dbReference type="OrthoDB" id="420651at2"/>
<dbReference type="PROSITE" id="PS00039">
    <property type="entry name" value="DEAD_ATP_HELICASE"/>
    <property type="match status" value="1"/>
</dbReference>
<comment type="caution">
    <text evidence="5">The sequence shown here is derived from an EMBL/GenBank/DDBJ whole genome shotgun (WGS) entry which is preliminary data.</text>
</comment>
<dbReference type="Gene3D" id="3.60.15.10">
    <property type="entry name" value="Ribonuclease Z/Hydroxyacylglutathione hydrolase-like"/>
    <property type="match status" value="1"/>
</dbReference>
<dbReference type="Proteomes" id="UP000076796">
    <property type="component" value="Unassembled WGS sequence"/>
</dbReference>
<dbReference type="PANTHER" id="PTHR42951:SF4">
    <property type="entry name" value="ACYL-COENZYME A THIOESTERASE MBLAC2"/>
    <property type="match status" value="1"/>
</dbReference>
<dbReference type="STRING" id="59843.A3958_14390"/>
<dbReference type="AlphaFoldDB" id="A0A162D0I5"/>
<protein>
    <submittedName>
        <fullName evidence="5">Zn-dependent hydrolase</fullName>
    </submittedName>
</protein>
<feature type="domain" description="Metallo-beta-lactamase" evidence="4">
    <location>
        <begin position="23"/>
        <end position="199"/>
    </location>
</feature>
<evidence type="ECO:0000313" key="6">
    <source>
        <dbReference type="Proteomes" id="UP000076796"/>
    </source>
</evidence>
<accession>A0A162D0I5</accession>
<dbReference type="PANTHER" id="PTHR42951">
    <property type="entry name" value="METALLO-BETA-LACTAMASE DOMAIN-CONTAINING"/>
    <property type="match status" value="1"/>
</dbReference>
<organism evidence="5 6">
    <name type="scientific">Paenibacillus glucanolyticus</name>
    <dbReference type="NCBI Taxonomy" id="59843"/>
    <lineage>
        <taxon>Bacteria</taxon>
        <taxon>Bacillati</taxon>
        <taxon>Bacillota</taxon>
        <taxon>Bacilli</taxon>
        <taxon>Bacillales</taxon>
        <taxon>Paenibacillaceae</taxon>
        <taxon>Paenibacillus</taxon>
    </lineage>
</organism>
<dbReference type="InterPro" id="IPR000629">
    <property type="entry name" value="RNA-helicase_DEAD-box_CS"/>
</dbReference>
<comment type="catalytic activity">
    <reaction evidence="3">
        <text>3',5'-cyclic UMP + H2O = UMP + H(+)</text>
        <dbReference type="Rhea" id="RHEA:70575"/>
        <dbReference type="ChEBI" id="CHEBI:15377"/>
        <dbReference type="ChEBI" id="CHEBI:15378"/>
        <dbReference type="ChEBI" id="CHEBI:57865"/>
        <dbReference type="ChEBI" id="CHEBI:184387"/>
    </reaction>
    <physiologicalReaction direction="left-to-right" evidence="3">
        <dbReference type="Rhea" id="RHEA:70576"/>
    </physiologicalReaction>
</comment>
<keyword evidence="6" id="KW-1185">Reference proteome</keyword>